<sequence>QFKAGHAMTTLTSALSSPDAVAGDAAREARSELK</sequence>
<evidence type="ECO:0000313" key="2">
    <source>
        <dbReference type="EMBL" id="GAH35580.1"/>
    </source>
</evidence>
<protein>
    <submittedName>
        <fullName evidence="2">Uncharacterized protein</fullName>
    </submittedName>
</protein>
<evidence type="ECO:0000256" key="1">
    <source>
        <dbReference type="SAM" id="MobiDB-lite"/>
    </source>
</evidence>
<accession>X1FST1</accession>
<dbReference type="EMBL" id="BARU01014681">
    <property type="protein sequence ID" value="GAH35580.1"/>
    <property type="molecule type" value="Genomic_DNA"/>
</dbReference>
<organism evidence="2">
    <name type="scientific">marine sediment metagenome</name>
    <dbReference type="NCBI Taxonomy" id="412755"/>
    <lineage>
        <taxon>unclassified sequences</taxon>
        <taxon>metagenomes</taxon>
        <taxon>ecological metagenomes</taxon>
    </lineage>
</organism>
<reference evidence="2" key="1">
    <citation type="journal article" date="2014" name="Front. Microbiol.">
        <title>High frequency of phylogenetically diverse reductive dehalogenase-homologous genes in deep subseafloor sedimentary metagenomes.</title>
        <authorList>
            <person name="Kawai M."/>
            <person name="Futagami T."/>
            <person name="Toyoda A."/>
            <person name="Takaki Y."/>
            <person name="Nishi S."/>
            <person name="Hori S."/>
            <person name="Arai W."/>
            <person name="Tsubouchi T."/>
            <person name="Morono Y."/>
            <person name="Uchiyama I."/>
            <person name="Ito T."/>
            <person name="Fujiyama A."/>
            <person name="Inagaki F."/>
            <person name="Takami H."/>
        </authorList>
    </citation>
    <scope>NUCLEOTIDE SEQUENCE</scope>
    <source>
        <strain evidence="2">Expedition CK06-06</strain>
    </source>
</reference>
<comment type="caution">
    <text evidence="2">The sequence shown here is derived from an EMBL/GenBank/DDBJ whole genome shotgun (WGS) entry which is preliminary data.</text>
</comment>
<proteinExistence type="predicted"/>
<dbReference type="AlphaFoldDB" id="X1FST1"/>
<feature type="non-terminal residue" evidence="2">
    <location>
        <position position="1"/>
    </location>
</feature>
<name>X1FST1_9ZZZZ</name>
<feature type="compositionally biased region" description="Basic and acidic residues" evidence="1">
    <location>
        <begin position="25"/>
        <end position="34"/>
    </location>
</feature>
<feature type="region of interest" description="Disordered" evidence="1">
    <location>
        <begin position="1"/>
        <end position="34"/>
    </location>
</feature>
<gene>
    <name evidence="2" type="ORF">S03H2_25761</name>
</gene>